<name>A0A5R8KIP0_9BACT</name>
<protein>
    <submittedName>
        <fullName evidence="2">Uncharacterized protein</fullName>
    </submittedName>
</protein>
<sequence>MPSIQQIKQAIAVAEKIEALEAQLAGIWGTKKAPSAVAVEAAAETSEVPKKRGKAKKAVKAKRVMSPEAREKIAEAQRRRWAKSAKTK</sequence>
<feature type="compositionally biased region" description="Basic residues" evidence="1">
    <location>
        <begin position="51"/>
        <end position="63"/>
    </location>
</feature>
<organism evidence="2 3">
    <name type="scientific">Phragmitibacter flavus</name>
    <dbReference type="NCBI Taxonomy" id="2576071"/>
    <lineage>
        <taxon>Bacteria</taxon>
        <taxon>Pseudomonadati</taxon>
        <taxon>Verrucomicrobiota</taxon>
        <taxon>Verrucomicrobiia</taxon>
        <taxon>Verrucomicrobiales</taxon>
        <taxon>Verrucomicrobiaceae</taxon>
        <taxon>Phragmitibacter</taxon>
    </lineage>
</organism>
<dbReference type="OrthoDB" id="198949at2"/>
<dbReference type="RefSeq" id="WP_138085692.1">
    <property type="nucleotide sequence ID" value="NZ_VAUV01000005.1"/>
</dbReference>
<feature type="compositionally biased region" description="Basic and acidic residues" evidence="1">
    <location>
        <begin position="68"/>
        <end position="78"/>
    </location>
</feature>
<feature type="region of interest" description="Disordered" evidence="1">
    <location>
        <begin position="51"/>
        <end position="88"/>
    </location>
</feature>
<keyword evidence="3" id="KW-1185">Reference proteome</keyword>
<reference evidence="2 3" key="1">
    <citation type="submission" date="2019-05" db="EMBL/GenBank/DDBJ databases">
        <title>Verrucobacter flavum gen. nov., sp. nov. a new member of the family Verrucomicrobiaceae.</title>
        <authorList>
            <person name="Szuroczki S."/>
            <person name="Abbaszade G."/>
            <person name="Szabo A."/>
            <person name="Felfoldi T."/>
            <person name="Schumann P."/>
            <person name="Boka K."/>
            <person name="Keki Z."/>
            <person name="Toumi M."/>
            <person name="Toth E."/>
        </authorList>
    </citation>
    <scope>NUCLEOTIDE SEQUENCE [LARGE SCALE GENOMIC DNA]</scope>
    <source>
        <strain evidence="2 3">MG-N-17</strain>
    </source>
</reference>
<gene>
    <name evidence="2" type="ORF">FEM03_08110</name>
</gene>
<evidence type="ECO:0000256" key="1">
    <source>
        <dbReference type="SAM" id="MobiDB-lite"/>
    </source>
</evidence>
<dbReference type="AlphaFoldDB" id="A0A5R8KIP0"/>
<evidence type="ECO:0000313" key="2">
    <source>
        <dbReference type="EMBL" id="TLD71479.1"/>
    </source>
</evidence>
<dbReference type="EMBL" id="VAUV01000005">
    <property type="protein sequence ID" value="TLD71479.1"/>
    <property type="molecule type" value="Genomic_DNA"/>
</dbReference>
<comment type="caution">
    <text evidence="2">The sequence shown here is derived from an EMBL/GenBank/DDBJ whole genome shotgun (WGS) entry which is preliminary data.</text>
</comment>
<accession>A0A5R8KIP0</accession>
<proteinExistence type="predicted"/>
<dbReference type="Proteomes" id="UP000306196">
    <property type="component" value="Unassembled WGS sequence"/>
</dbReference>
<feature type="compositionally biased region" description="Basic residues" evidence="1">
    <location>
        <begin position="79"/>
        <end position="88"/>
    </location>
</feature>
<evidence type="ECO:0000313" key="3">
    <source>
        <dbReference type="Proteomes" id="UP000306196"/>
    </source>
</evidence>